<evidence type="ECO:0000256" key="1">
    <source>
        <dbReference type="SAM" id="SignalP"/>
    </source>
</evidence>
<dbReference type="PANTHER" id="PTHR47273:SF6">
    <property type="entry name" value="POLLEN OLE E 1 ALLERGEN AND EXTENSIN FAMILY PROTEIN"/>
    <property type="match status" value="1"/>
</dbReference>
<organism evidence="2 3">
    <name type="scientific">Clitoria ternatea</name>
    <name type="common">Butterfly pea</name>
    <dbReference type="NCBI Taxonomy" id="43366"/>
    <lineage>
        <taxon>Eukaryota</taxon>
        <taxon>Viridiplantae</taxon>
        <taxon>Streptophyta</taxon>
        <taxon>Embryophyta</taxon>
        <taxon>Tracheophyta</taxon>
        <taxon>Spermatophyta</taxon>
        <taxon>Magnoliopsida</taxon>
        <taxon>eudicotyledons</taxon>
        <taxon>Gunneridae</taxon>
        <taxon>Pentapetalae</taxon>
        <taxon>rosids</taxon>
        <taxon>fabids</taxon>
        <taxon>Fabales</taxon>
        <taxon>Fabaceae</taxon>
        <taxon>Papilionoideae</taxon>
        <taxon>50 kb inversion clade</taxon>
        <taxon>NPAAA clade</taxon>
        <taxon>indigoferoid/millettioid clade</taxon>
        <taxon>Phaseoleae</taxon>
        <taxon>Clitoria</taxon>
    </lineage>
</organism>
<dbReference type="Pfam" id="PF01190">
    <property type="entry name" value="Pollen_Ole_e_1"/>
    <property type="match status" value="1"/>
</dbReference>
<gene>
    <name evidence="2" type="ORF">RJT34_29630</name>
</gene>
<evidence type="ECO:0000313" key="3">
    <source>
        <dbReference type="Proteomes" id="UP001359559"/>
    </source>
</evidence>
<dbReference type="EMBL" id="JAYKXN010000008">
    <property type="protein sequence ID" value="KAK7262070.1"/>
    <property type="molecule type" value="Genomic_DNA"/>
</dbReference>
<reference evidence="2 3" key="1">
    <citation type="submission" date="2024-01" db="EMBL/GenBank/DDBJ databases">
        <title>The genomes of 5 underutilized Papilionoideae crops provide insights into root nodulation and disease resistance.</title>
        <authorList>
            <person name="Yuan L."/>
        </authorList>
    </citation>
    <scope>NUCLEOTIDE SEQUENCE [LARGE SCALE GENOMIC DNA]</scope>
    <source>
        <strain evidence="2">LY-2023</strain>
        <tissue evidence="2">Leaf</tissue>
    </source>
</reference>
<proteinExistence type="predicted"/>
<dbReference type="AlphaFoldDB" id="A0AAN9ET23"/>
<feature type="signal peptide" evidence="1">
    <location>
        <begin position="1"/>
        <end position="16"/>
    </location>
</feature>
<dbReference type="Proteomes" id="UP001359559">
    <property type="component" value="Unassembled WGS sequence"/>
</dbReference>
<accession>A0AAN9ET23</accession>
<feature type="chain" id="PRO_5042914900" description="Pollen Ole e 1 allergen and extensin family protein" evidence="1">
    <location>
        <begin position="17"/>
        <end position="176"/>
    </location>
</feature>
<evidence type="ECO:0000313" key="2">
    <source>
        <dbReference type="EMBL" id="KAK7262070.1"/>
    </source>
</evidence>
<keyword evidence="1" id="KW-0732">Signal</keyword>
<sequence>MSYFVMLVLLIASLEAGEGNPLLELSSREEVVHMAGYGEEKLSTVLITGSLNCQTQHQSHAWPIPGALVGVNCHSHGMNWKGKSMVARGVTDEFGDFMVDLPSYLHAIPNLEKVCTVKVQRIPKASLCRPTHVKKHKGLSLSSFGNGIRTYTAGNIRIQHATSEPLHPTPENGGNN</sequence>
<evidence type="ECO:0008006" key="4">
    <source>
        <dbReference type="Google" id="ProtNLM"/>
    </source>
</evidence>
<name>A0AAN9ET23_CLITE</name>
<keyword evidence="3" id="KW-1185">Reference proteome</keyword>
<comment type="caution">
    <text evidence="2">The sequence shown here is derived from an EMBL/GenBank/DDBJ whole genome shotgun (WGS) entry which is preliminary data.</text>
</comment>
<protein>
    <recommendedName>
        <fullName evidence="4">Pollen Ole e 1 allergen and extensin family protein</fullName>
    </recommendedName>
</protein>
<dbReference type="PANTHER" id="PTHR47273">
    <property type="entry name" value="EXPRESSED PROTEIN"/>
    <property type="match status" value="1"/>
</dbReference>